<keyword evidence="2" id="KW-0597">Phosphoprotein</keyword>
<dbReference type="GO" id="GO:0005737">
    <property type="term" value="C:cytoplasm"/>
    <property type="evidence" value="ECO:0007669"/>
    <property type="project" value="TreeGrafter"/>
</dbReference>
<feature type="domain" description="Carrier" evidence="3">
    <location>
        <begin position="983"/>
        <end position="1058"/>
    </location>
</feature>
<name>A0A0R3KIG1_9BRAD</name>
<dbReference type="EMBL" id="LLXZ01000231">
    <property type="protein sequence ID" value="KRQ92932.1"/>
    <property type="molecule type" value="Genomic_DNA"/>
</dbReference>
<dbReference type="Gene3D" id="3.40.50.980">
    <property type="match status" value="2"/>
</dbReference>
<dbReference type="Gene3D" id="1.10.1200.10">
    <property type="entry name" value="ACP-like"/>
    <property type="match status" value="1"/>
</dbReference>
<organism evidence="4 5">
    <name type="scientific">Bradyrhizobium jicamae</name>
    <dbReference type="NCBI Taxonomy" id="280332"/>
    <lineage>
        <taxon>Bacteria</taxon>
        <taxon>Pseudomonadati</taxon>
        <taxon>Pseudomonadota</taxon>
        <taxon>Alphaproteobacteria</taxon>
        <taxon>Hyphomicrobiales</taxon>
        <taxon>Nitrobacteraceae</taxon>
        <taxon>Bradyrhizobium</taxon>
    </lineage>
</organism>
<dbReference type="InterPro" id="IPR025110">
    <property type="entry name" value="AMP-bd_C"/>
</dbReference>
<evidence type="ECO:0000256" key="2">
    <source>
        <dbReference type="ARBA" id="ARBA00022553"/>
    </source>
</evidence>
<dbReference type="Pfam" id="PF00550">
    <property type="entry name" value="PP-binding"/>
    <property type="match status" value="1"/>
</dbReference>
<dbReference type="InterPro" id="IPR020806">
    <property type="entry name" value="PKS_PP-bd"/>
</dbReference>
<dbReference type="SUPFAM" id="SSF56801">
    <property type="entry name" value="Acetyl-CoA synthetase-like"/>
    <property type="match status" value="1"/>
</dbReference>
<dbReference type="Pfam" id="PF13193">
    <property type="entry name" value="AMP-binding_C"/>
    <property type="match status" value="1"/>
</dbReference>
<dbReference type="InterPro" id="IPR036736">
    <property type="entry name" value="ACP-like_sf"/>
</dbReference>
<comment type="caution">
    <text evidence="4">The sequence shown here is derived from an EMBL/GenBank/DDBJ whole genome shotgun (WGS) entry which is preliminary data.</text>
</comment>
<dbReference type="InterPro" id="IPR001242">
    <property type="entry name" value="Condensation_dom"/>
</dbReference>
<dbReference type="InterPro" id="IPR009081">
    <property type="entry name" value="PP-bd_ACP"/>
</dbReference>
<evidence type="ECO:0000259" key="3">
    <source>
        <dbReference type="PROSITE" id="PS50075"/>
    </source>
</evidence>
<dbReference type="InterPro" id="IPR023213">
    <property type="entry name" value="CAT-like_dom_sf"/>
</dbReference>
<dbReference type="Gene3D" id="3.30.559.30">
    <property type="entry name" value="Nonribosomal peptide synthetase, condensation domain"/>
    <property type="match status" value="1"/>
</dbReference>
<dbReference type="AlphaFoldDB" id="A0A0R3KIG1"/>
<evidence type="ECO:0000256" key="1">
    <source>
        <dbReference type="ARBA" id="ARBA00022450"/>
    </source>
</evidence>
<gene>
    <name evidence="4" type="ORF">CQ12_30420</name>
</gene>
<dbReference type="CDD" id="cd19531">
    <property type="entry name" value="LCL_NRPS-like"/>
    <property type="match status" value="1"/>
</dbReference>
<dbReference type="RefSeq" id="WP_057840887.1">
    <property type="nucleotide sequence ID" value="NZ_LLXZ01000231.1"/>
</dbReference>
<dbReference type="PANTHER" id="PTHR45527:SF1">
    <property type="entry name" value="FATTY ACID SYNTHASE"/>
    <property type="match status" value="1"/>
</dbReference>
<dbReference type="InterPro" id="IPR010071">
    <property type="entry name" value="AA_adenyl_dom"/>
</dbReference>
<dbReference type="NCBIfam" id="TIGR01733">
    <property type="entry name" value="AA-adenyl-dom"/>
    <property type="match status" value="1"/>
</dbReference>
<dbReference type="GO" id="GO:0003824">
    <property type="term" value="F:catalytic activity"/>
    <property type="evidence" value="ECO:0007669"/>
    <property type="project" value="InterPro"/>
</dbReference>
<dbReference type="SUPFAM" id="SSF52777">
    <property type="entry name" value="CoA-dependent acyltransferases"/>
    <property type="match status" value="2"/>
</dbReference>
<dbReference type="GO" id="GO:0044550">
    <property type="term" value="P:secondary metabolite biosynthetic process"/>
    <property type="evidence" value="ECO:0007669"/>
    <property type="project" value="TreeGrafter"/>
</dbReference>
<dbReference type="GO" id="GO:0043041">
    <property type="term" value="P:amino acid activation for nonribosomal peptide biosynthetic process"/>
    <property type="evidence" value="ECO:0007669"/>
    <property type="project" value="TreeGrafter"/>
</dbReference>
<keyword evidence="5" id="KW-1185">Reference proteome</keyword>
<accession>A0A0R3KIG1</accession>
<dbReference type="STRING" id="280332.CQ12_30420"/>
<dbReference type="FunFam" id="3.40.50.980:FF:000001">
    <property type="entry name" value="Non-ribosomal peptide synthetase"/>
    <property type="match status" value="1"/>
</dbReference>
<dbReference type="SMART" id="SM00823">
    <property type="entry name" value="PKS_PP"/>
    <property type="match status" value="1"/>
</dbReference>
<dbReference type="Gene3D" id="3.30.559.10">
    <property type="entry name" value="Chloramphenicol acetyltransferase-like domain"/>
    <property type="match status" value="1"/>
</dbReference>
<dbReference type="PANTHER" id="PTHR45527">
    <property type="entry name" value="NONRIBOSOMAL PEPTIDE SYNTHETASE"/>
    <property type="match status" value="1"/>
</dbReference>
<dbReference type="Pfam" id="PF00668">
    <property type="entry name" value="Condensation"/>
    <property type="match status" value="1"/>
</dbReference>
<dbReference type="FunFam" id="3.40.50.12780:FF:000012">
    <property type="entry name" value="Non-ribosomal peptide synthetase"/>
    <property type="match status" value="1"/>
</dbReference>
<evidence type="ECO:0000313" key="4">
    <source>
        <dbReference type="EMBL" id="KRQ92932.1"/>
    </source>
</evidence>
<protein>
    <recommendedName>
        <fullName evidence="3">Carrier domain-containing protein</fullName>
    </recommendedName>
</protein>
<dbReference type="Pfam" id="PF00501">
    <property type="entry name" value="AMP-binding"/>
    <property type="match status" value="1"/>
</dbReference>
<dbReference type="OrthoDB" id="9803968at2"/>
<dbReference type="Gene3D" id="3.30.300.30">
    <property type="match status" value="1"/>
</dbReference>
<evidence type="ECO:0000313" key="5">
    <source>
        <dbReference type="Proteomes" id="UP000050863"/>
    </source>
</evidence>
<dbReference type="InterPro" id="IPR045851">
    <property type="entry name" value="AMP-bd_C_sf"/>
</dbReference>
<proteinExistence type="predicted"/>
<dbReference type="InterPro" id="IPR020845">
    <property type="entry name" value="AMP-binding_CS"/>
</dbReference>
<dbReference type="Proteomes" id="UP000050863">
    <property type="component" value="Unassembled WGS sequence"/>
</dbReference>
<dbReference type="SUPFAM" id="SSF47336">
    <property type="entry name" value="ACP-like"/>
    <property type="match status" value="1"/>
</dbReference>
<dbReference type="CDD" id="cd12117">
    <property type="entry name" value="A_NRPS_Srf_like"/>
    <property type="match status" value="1"/>
</dbReference>
<dbReference type="Gene3D" id="2.30.38.10">
    <property type="entry name" value="Luciferase, Domain 3"/>
    <property type="match status" value="1"/>
</dbReference>
<reference evidence="4 5" key="1">
    <citation type="submission" date="2014-03" db="EMBL/GenBank/DDBJ databases">
        <title>Bradyrhizobium valentinum sp. nov., isolated from effective nodules of Lupinus mariae-josephae, a lupine endemic of basic-lime soils in Eastern Spain.</title>
        <authorList>
            <person name="Duran D."/>
            <person name="Rey L."/>
            <person name="Navarro A."/>
            <person name="Busquets A."/>
            <person name="Imperial J."/>
            <person name="Ruiz-Argueso T."/>
        </authorList>
    </citation>
    <scope>NUCLEOTIDE SEQUENCE [LARGE SCALE GENOMIC DNA]</scope>
    <source>
        <strain evidence="4 5">PAC68</strain>
    </source>
</reference>
<keyword evidence="1" id="KW-0596">Phosphopantetheine</keyword>
<dbReference type="PROSITE" id="PS00455">
    <property type="entry name" value="AMP_BINDING"/>
    <property type="match status" value="1"/>
</dbReference>
<dbReference type="FunFam" id="2.30.38.10:FF:000001">
    <property type="entry name" value="Non-ribosomal peptide synthetase PvdI"/>
    <property type="match status" value="1"/>
</dbReference>
<dbReference type="InterPro" id="IPR000873">
    <property type="entry name" value="AMP-dep_synth/lig_dom"/>
</dbReference>
<dbReference type="PROSITE" id="PS50075">
    <property type="entry name" value="CARRIER"/>
    <property type="match status" value="1"/>
</dbReference>
<sequence length="1068" mass="118022">MIPVSIPSYPPIPPAGEGPYPLTFQQERVLHFCRLEPDSSIWDINTCKRLIGTFDARALRRSVELVIERHQALRTRLSDSAGGATQSFDLRGVGALREIDISCQAQNGVERAIAACLTEICQKPISRWIFEERLFEVVLLWLAPQDHVLLLRVHHIIADAASIDVLWRDLTAIYNGLVGDAADRFTSVRLDYSDYAVWQRRQFAPERTLEQEAYWLDQFRDEPPALDLPTDAPPSAIVSFKGGLEILEIAKDLIDDFQRIGWERRVILFSSLFAAYLVLLHKICQQDDITTGVLFSGRHYAADLNEAVGFFVNTTAVRVEVRRDCTFDQLVQVVHAQVETAYCMQDYPFERLVQRLAPRRGEGRVPLVRTMFNVVRSGDDETLFAGLSEARWIDVATQTNAVQVDMIFDLHWGTKGAEIRIEYNTDLFRKETVVRLAGYYITLLRLLRGGWNVPVAELDLVDEAERRQLVEGWNPPPTPYAATKCVHELFEAQVVRKGDSLAVVHGERALTYAQLNAEANCLAKALRERGIGPDSIVAILGGRSAGMVIGLLAILKAGGAYLPIARNSPGRRVQQILDDAVPRALILTDDDEPALDFSGPVFRLGKTGAVGAPEPDNASGTEPTNLAYVIYTSGSTGTPKGVMVEHASVVNLATNMDYMRLVADDRILQTGAPSFDATTFEIWGALLNGLRLYLADDDVLLDAARLGAFLAENRITVMFCVPTLFNHLVEADASVFRQLRYVLSGGDVLSLKHVELARQVNPRLTVINAYGPTENTTFSTCYPIIRRELRTVPIGKPIPNSCAHVFDREMMLSPVGAIGELFVGGVGLARGYLNCPALTAERFVGNPFVPGERLYRTGDLVRRRSDGMLEFIGRADRQVKIRGFRTEPGEIENRLFEVPGVREVVVLPVTGEDGKKQLCAYFAADAAVGAATLRTHLATVLPGYMVPASFCRVERMPLTESGKIDQWALPLPEAGCEIKDRVPVRGAEEIGIARIWCELLGRAEVSANDNFFELGGHSLQASALACRLTAEFGVPVSLRMVFDAPTVEELALAIVSCKPGEVFHATVC</sequence>
<dbReference type="GO" id="GO:0031177">
    <property type="term" value="F:phosphopantetheine binding"/>
    <property type="evidence" value="ECO:0007669"/>
    <property type="project" value="InterPro"/>
</dbReference>